<keyword evidence="6" id="KW-1185">Reference proteome</keyword>
<proteinExistence type="predicted"/>
<reference evidence="6" key="2">
    <citation type="submission" date="2015-05" db="EMBL/GenBank/DDBJ databases">
        <title>Complete genome sequence of Corynebacterium testudinoris DSM 44614, recovered from necrotic lesions in the mouth of a tortoise.</title>
        <authorList>
            <person name="Ruckert C."/>
            <person name="Albersmeier A."/>
            <person name="Winkler A."/>
            <person name="Tauch A."/>
        </authorList>
    </citation>
    <scope>NUCLEOTIDE SEQUENCE [LARGE SCALE GENOMIC DNA]</scope>
    <source>
        <strain evidence="6">DSM 44614</strain>
    </source>
</reference>
<feature type="domain" description="HTH araC/xylS-type" evidence="4">
    <location>
        <begin position="206"/>
        <end position="307"/>
    </location>
</feature>
<name>A0A0G3H931_9CORY</name>
<dbReference type="SUPFAM" id="SSF46689">
    <property type="entry name" value="Homeodomain-like"/>
    <property type="match status" value="1"/>
</dbReference>
<protein>
    <submittedName>
        <fullName evidence="5">Transcriptional regulator, AraC family</fullName>
    </submittedName>
</protein>
<evidence type="ECO:0000313" key="6">
    <source>
        <dbReference type="Proteomes" id="UP000035540"/>
    </source>
</evidence>
<accession>A0A0G3H931</accession>
<dbReference type="OrthoDB" id="9799345at2"/>
<dbReference type="PANTHER" id="PTHR46796">
    <property type="entry name" value="HTH-TYPE TRANSCRIPTIONAL ACTIVATOR RHAS-RELATED"/>
    <property type="match status" value="1"/>
</dbReference>
<organism evidence="5 6">
    <name type="scientific">Corynebacterium testudinoris</name>
    <dbReference type="NCBI Taxonomy" id="136857"/>
    <lineage>
        <taxon>Bacteria</taxon>
        <taxon>Bacillati</taxon>
        <taxon>Actinomycetota</taxon>
        <taxon>Actinomycetes</taxon>
        <taxon>Mycobacteriales</taxon>
        <taxon>Corynebacteriaceae</taxon>
        <taxon>Corynebacterium</taxon>
    </lineage>
</organism>
<dbReference type="KEGG" id="cted:CTEST_00905"/>
<gene>
    <name evidence="5" type="ORF">CTEST_00905</name>
</gene>
<evidence type="ECO:0000256" key="1">
    <source>
        <dbReference type="ARBA" id="ARBA00023015"/>
    </source>
</evidence>
<dbReference type="AlphaFoldDB" id="A0A0G3H931"/>
<keyword evidence="2" id="KW-0238">DNA-binding</keyword>
<dbReference type="RefSeq" id="WP_047252137.1">
    <property type="nucleotide sequence ID" value="NZ_CP011545.1"/>
</dbReference>
<sequence>MSLSTRSSLTLSEWREAVASPFGSLEVNTEDPDGFRADLGVVTVGEVSLFDMTTPAHTVDRLITAIPADVVPYCKLSLQMEGESTLAQDGRHCVLRPGDLALYVTQRPYRLSYPAAQRSLVVYFPESFVQMTPDQIGQVTAVPIAKNEGLGRVAVPLFEQIALNFEVLTGPYAGSLLRSALDMLVTVLSSELSQADGALANNLLFQQAVAYVDTHLDNPELSPRMIAEALFVSVRHLHAQFSSGGLTVSSYIRGRRLELIRRDLADPLHVSESIQSIGTRYGLADSSQVSRLFRAEFGESPSGYRSRMMLGQ</sequence>
<dbReference type="GO" id="GO:0043565">
    <property type="term" value="F:sequence-specific DNA binding"/>
    <property type="evidence" value="ECO:0007669"/>
    <property type="project" value="InterPro"/>
</dbReference>
<dbReference type="InterPro" id="IPR050204">
    <property type="entry name" value="AraC_XylS_family_regulators"/>
</dbReference>
<dbReference type="Proteomes" id="UP000035540">
    <property type="component" value="Chromosome"/>
</dbReference>
<dbReference type="InterPro" id="IPR018060">
    <property type="entry name" value="HTH_AraC"/>
</dbReference>
<evidence type="ECO:0000313" key="5">
    <source>
        <dbReference type="EMBL" id="AKK07647.1"/>
    </source>
</evidence>
<evidence type="ECO:0000256" key="3">
    <source>
        <dbReference type="ARBA" id="ARBA00023163"/>
    </source>
</evidence>
<dbReference type="SMART" id="SM00342">
    <property type="entry name" value="HTH_ARAC"/>
    <property type="match status" value="1"/>
</dbReference>
<keyword evidence="1" id="KW-0805">Transcription regulation</keyword>
<dbReference type="Gene3D" id="1.10.10.60">
    <property type="entry name" value="Homeodomain-like"/>
    <property type="match status" value="1"/>
</dbReference>
<dbReference type="InterPro" id="IPR035418">
    <property type="entry name" value="AraC-bd_2"/>
</dbReference>
<dbReference type="Pfam" id="PF12833">
    <property type="entry name" value="HTH_18"/>
    <property type="match status" value="1"/>
</dbReference>
<reference evidence="5 6" key="1">
    <citation type="journal article" date="2015" name="Genome Announc.">
        <title>Complete Genome Sequence of the Type Strain Corynebacterium testudinoris DSM 44614, Recovered from Necrotic Lesions in the Mouth of a Tortoise.</title>
        <authorList>
            <person name="Ruckert C."/>
            <person name="Kriete M."/>
            <person name="Jaenicke S."/>
            <person name="Winkler A."/>
            <person name="Tauch A."/>
        </authorList>
    </citation>
    <scope>NUCLEOTIDE SEQUENCE [LARGE SCALE GENOMIC DNA]</scope>
    <source>
        <strain evidence="5 6">DSM 44614</strain>
    </source>
</reference>
<dbReference type="STRING" id="136857.CTEST_00905"/>
<dbReference type="Pfam" id="PF14525">
    <property type="entry name" value="AraC_binding_2"/>
    <property type="match status" value="1"/>
</dbReference>
<dbReference type="PATRIC" id="fig|136857.5.peg.177"/>
<dbReference type="GO" id="GO:0003700">
    <property type="term" value="F:DNA-binding transcription factor activity"/>
    <property type="evidence" value="ECO:0007669"/>
    <property type="project" value="InterPro"/>
</dbReference>
<evidence type="ECO:0000259" key="4">
    <source>
        <dbReference type="PROSITE" id="PS01124"/>
    </source>
</evidence>
<keyword evidence="3" id="KW-0804">Transcription</keyword>
<dbReference type="InterPro" id="IPR009057">
    <property type="entry name" value="Homeodomain-like_sf"/>
</dbReference>
<evidence type="ECO:0000256" key="2">
    <source>
        <dbReference type="ARBA" id="ARBA00023125"/>
    </source>
</evidence>
<dbReference type="PROSITE" id="PS01124">
    <property type="entry name" value="HTH_ARAC_FAMILY_2"/>
    <property type="match status" value="1"/>
</dbReference>
<dbReference type="EMBL" id="CP011545">
    <property type="protein sequence ID" value="AKK07647.1"/>
    <property type="molecule type" value="Genomic_DNA"/>
</dbReference>
<dbReference type="PANTHER" id="PTHR46796:SF6">
    <property type="entry name" value="ARAC SUBFAMILY"/>
    <property type="match status" value="1"/>
</dbReference>